<proteinExistence type="predicted"/>
<feature type="compositionally biased region" description="Basic residues" evidence="1">
    <location>
        <begin position="66"/>
        <end position="75"/>
    </location>
</feature>
<evidence type="ECO:0000313" key="2">
    <source>
        <dbReference type="EMBL" id="KAK1303678.1"/>
    </source>
</evidence>
<dbReference type="EMBL" id="JAUJYO010000011">
    <property type="protein sequence ID" value="KAK1303678.1"/>
    <property type="molecule type" value="Genomic_DNA"/>
</dbReference>
<evidence type="ECO:0000256" key="1">
    <source>
        <dbReference type="SAM" id="MobiDB-lite"/>
    </source>
</evidence>
<organism evidence="2 3">
    <name type="scientific">Acorus calamus</name>
    <name type="common">Sweet flag</name>
    <dbReference type="NCBI Taxonomy" id="4465"/>
    <lineage>
        <taxon>Eukaryota</taxon>
        <taxon>Viridiplantae</taxon>
        <taxon>Streptophyta</taxon>
        <taxon>Embryophyta</taxon>
        <taxon>Tracheophyta</taxon>
        <taxon>Spermatophyta</taxon>
        <taxon>Magnoliopsida</taxon>
        <taxon>Liliopsida</taxon>
        <taxon>Acoraceae</taxon>
        <taxon>Acorus</taxon>
    </lineage>
</organism>
<sequence length="124" mass="14168">MDRLVRSTYLLDYALTGMSVIDPEPVLHSKEEPVLPTNNVQTTDAQLDVIPMEEQERGDSSNKKEKSSKKRKSNKSKGGADKKLKEAMDKDVTLLKCKKRIRESDELQCPLRVAFVALRESYNW</sequence>
<feature type="region of interest" description="Disordered" evidence="1">
    <location>
        <begin position="31"/>
        <end position="85"/>
    </location>
</feature>
<dbReference type="Proteomes" id="UP001180020">
    <property type="component" value="Unassembled WGS sequence"/>
</dbReference>
<keyword evidence="3" id="KW-1185">Reference proteome</keyword>
<name>A0AAV9DT47_ACOCL</name>
<reference evidence="2" key="2">
    <citation type="submission" date="2023-06" db="EMBL/GenBank/DDBJ databases">
        <authorList>
            <person name="Ma L."/>
            <person name="Liu K.-W."/>
            <person name="Li Z."/>
            <person name="Hsiao Y.-Y."/>
            <person name="Qi Y."/>
            <person name="Fu T."/>
            <person name="Tang G."/>
            <person name="Zhang D."/>
            <person name="Sun W.-H."/>
            <person name="Liu D.-K."/>
            <person name="Li Y."/>
            <person name="Chen G.-Z."/>
            <person name="Liu X.-D."/>
            <person name="Liao X.-Y."/>
            <person name="Jiang Y.-T."/>
            <person name="Yu X."/>
            <person name="Hao Y."/>
            <person name="Huang J."/>
            <person name="Zhao X.-W."/>
            <person name="Ke S."/>
            <person name="Chen Y.-Y."/>
            <person name="Wu W.-L."/>
            <person name="Hsu J.-L."/>
            <person name="Lin Y.-F."/>
            <person name="Huang M.-D."/>
            <person name="Li C.-Y."/>
            <person name="Huang L."/>
            <person name="Wang Z.-W."/>
            <person name="Zhao X."/>
            <person name="Zhong W.-Y."/>
            <person name="Peng D.-H."/>
            <person name="Ahmad S."/>
            <person name="Lan S."/>
            <person name="Zhang J.-S."/>
            <person name="Tsai W.-C."/>
            <person name="Van De Peer Y."/>
            <person name="Liu Z.-J."/>
        </authorList>
    </citation>
    <scope>NUCLEOTIDE SEQUENCE</scope>
    <source>
        <strain evidence="2">CP</strain>
        <tissue evidence="2">Leaves</tissue>
    </source>
</reference>
<dbReference type="AlphaFoldDB" id="A0AAV9DT47"/>
<protein>
    <submittedName>
        <fullName evidence="2">Uncharacterized protein</fullName>
    </submittedName>
</protein>
<gene>
    <name evidence="2" type="ORF">QJS10_CPB11g00121</name>
</gene>
<evidence type="ECO:0000313" key="3">
    <source>
        <dbReference type="Proteomes" id="UP001180020"/>
    </source>
</evidence>
<feature type="compositionally biased region" description="Polar residues" evidence="1">
    <location>
        <begin position="36"/>
        <end position="45"/>
    </location>
</feature>
<accession>A0AAV9DT47</accession>
<reference evidence="2" key="1">
    <citation type="journal article" date="2023" name="Nat. Commun.">
        <title>Diploid and tetraploid genomes of Acorus and the evolution of monocots.</title>
        <authorList>
            <person name="Ma L."/>
            <person name="Liu K.W."/>
            <person name="Li Z."/>
            <person name="Hsiao Y.Y."/>
            <person name="Qi Y."/>
            <person name="Fu T."/>
            <person name="Tang G.D."/>
            <person name="Zhang D."/>
            <person name="Sun W.H."/>
            <person name="Liu D.K."/>
            <person name="Li Y."/>
            <person name="Chen G.Z."/>
            <person name="Liu X.D."/>
            <person name="Liao X.Y."/>
            <person name="Jiang Y.T."/>
            <person name="Yu X."/>
            <person name="Hao Y."/>
            <person name="Huang J."/>
            <person name="Zhao X.W."/>
            <person name="Ke S."/>
            <person name="Chen Y.Y."/>
            <person name="Wu W.L."/>
            <person name="Hsu J.L."/>
            <person name="Lin Y.F."/>
            <person name="Huang M.D."/>
            <person name="Li C.Y."/>
            <person name="Huang L."/>
            <person name="Wang Z.W."/>
            <person name="Zhao X."/>
            <person name="Zhong W.Y."/>
            <person name="Peng D.H."/>
            <person name="Ahmad S."/>
            <person name="Lan S."/>
            <person name="Zhang J.S."/>
            <person name="Tsai W.C."/>
            <person name="Van de Peer Y."/>
            <person name="Liu Z.J."/>
        </authorList>
    </citation>
    <scope>NUCLEOTIDE SEQUENCE</scope>
    <source>
        <strain evidence="2">CP</strain>
    </source>
</reference>
<feature type="compositionally biased region" description="Basic and acidic residues" evidence="1">
    <location>
        <begin position="54"/>
        <end position="65"/>
    </location>
</feature>
<comment type="caution">
    <text evidence="2">The sequence shown here is derived from an EMBL/GenBank/DDBJ whole genome shotgun (WGS) entry which is preliminary data.</text>
</comment>